<reference evidence="3" key="1">
    <citation type="journal article" date="2010" name="Nature">
        <title>The Amphimedon queenslandica genome and the evolution of animal complexity.</title>
        <authorList>
            <person name="Srivastava M."/>
            <person name="Simakov O."/>
            <person name="Chapman J."/>
            <person name="Fahey B."/>
            <person name="Gauthier M.E."/>
            <person name="Mitros T."/>
            <person name="Richards G.S."/>
            <person name="Conaco C."/>
            <person name="Dacre M."/>
            <person name="Hellsten U."/>
            <person name="Larroux C."/>
            <person name="Putnam N.H."/>
            <person name="Stanke M."/>
            <person name="Adamska M."/>
            <person name="Darling A."/>
            <person name="Degnan S.M."/>
            <person name="Oakley T.H."/>
            <person name="Plachetzki D.C."/>
            <person name="Zhai Y."/>
            <person name="Adamski M."/>
            <person name="Calcino A."/>
            <person name="Cummins S.F."/>
            <person name="Goodstein D.M."/>
            <person name="Harris C."/>
            <person name="Jackson D.J."/>
            <person name="Leys S.P."/>
            <person name="Shu S."/>
            <person name="Woodcroft B.J."/>
            <person name="Vervoort M."/>
            <person name="Kosik K.S."/>
            <person name="Manning G."/>
            <person name="Degnan B.M."/>
            <person name="Rokhsar D.S."/>
        </authorList>
    </citation>
    <scope>NUCLEOTIDE SEQUENCE [LARGE SCALE GENOMIC DNA]</scope>
</reference>
<name>A0AAN0J3L0_AMPQE</name>
<feature type="signal peptide" evidence="1">
    <location>
        <begin position="1"/>
        <end position="19"/>
    </location>
</feature>
<dbReference type="Proteomes" id="UP000007879">
    <property type="component" value="Unassembled WGS sequence"/>
</dbReference>
<accession>A0AAN0J3L0</accession>
<keyword evidence="1" id="KW-0732">Signal</keyword>
<dbReference type="EnsemblMetazoa" id="XM_019995762.1">
    <property type="protein sequence ID" value="XP_019851321.1"/>
    <property type="gene ID" value="LOC109581548"/>
</dbReference>
<organism evidence="2 3">
    <name type="scientific">Amphimedon queenslandica</name>
    <name type="common">Sponge</name>
    <dbReference type="NCBI Taxonomy" id="400682"/>
    <lineage>
        <taxon>Eukaryota</taxon>
        <taxon>Metazoa</taxon>
        <taxon>Porifera</taxon>
        <taxon>Demospongiae</taxon>
        <taxon>Heteroscleromorpha</taxon>
        <taxon>Haplosclerida</taxon>
        <taxon>Niphatidae</taxon>
        <taxon>Amphimedon</taxon>
    </lineage>
</organism>
<feature type="chain" id="PRO_5042902590" description="Fibronectin type-III domain-containing protein" evidence="1">
    <location>
        <begin position="20"/>
        <end position="579"/>
    </location>
</feature>
<evidence type="ECO:0000313" key="2">
    <source>
        <dbReference type="EnsemblMetazoa" id="XP_019851321.1"/>
    </source>
</evidence>
<reference evidence="2" key="2">
    <citation type="submission" date="2024-06" db="UniProtKB">
        <authorList>
            <consortium name="EnsemblMetazoa"/>
        </authorList>
    </citation>
    <scope>IDENTIFICATION</scope>
</reference>
<dbReference type="KEGG" id="aqu:109581548"/>
<evidence type="ECO:0008006" key="4">
    <source>
        <dbReference type="Google" id="ProtNLM"/>
    </source>
</evidence>
<evidence type="ECO:0000256" key="1">
    <source>
        <dbReference type="SAM" id="SignalP"/>
    </source>
</evidence>
<evidence type="ECO:0000313" key="3">
    <source>
        <dbReference type="Proteomes" id="UP000007879"/>
    </source>
</evidence>
<proteinExistence type="predicted"/>
<keyword evidence="3" id="KW-1185">Reference proteome</keyword>
<protein>
    <recommendedName>
        <fullName evidence="4">Fibronectin type-III domain-containing protein</fullName>
    </recommendedName>
</protein>
<sequence length="579" mass="65710">MKMCLYACCIVLSLSLTLSHSCLLTNCRNNRNDIQMQSEETFLRAIKCQDYCLRQYGVKLPNVSIVNVWPTRNVTDLQNNCRIYQKVEQCQLGCVISKLYTDLTPNKCRNKCYSLCKDSCNGETRCAIHDNSCSRKCGKTFCKKGCLHKVDNNGYIPPVPVAPPILMQTEEEYAYAVTYNQTNGINNNNNNNSEPDWVNFLFKVTDINEGITQYYWQSDLTQTLKLTGFSCRAVNVSVSVISRNHQTPYSPPATLCINNEKFYPSQIAAETIVPAFREDKEHSSFVEIDIQWEGPETNAGAVTSYSVFVLSTQEECGGMNKLFTYNDIKQNNISIKTDGSNQFPRFGCTYHLIVKAYPSRDDTDGTQVTIIPKLPEFNGSVELNCSSVRIGDGPVILMANWSHSGNEAISHYLLDIKHEKEMKIKANVSQSQYRVSKILSDIQDDHIHVNLSSQKRSDYYWRPLPYPASCSVQVPVHVPLAVLVDQKIDEYNNNISFNISWSTISSNITHIQLLIGQNLNIPQYSYVIKAQLKEFFISIERNNDDTYLWARSVQEAMETSWNNPIKIKGKGLESDTEEG</sequence>
<dbReference type="GeneID" id="109581548"/>
<dbReference type="AlphaFoldDB" id="A0AAN0J3L0"/>
<dbReference type="RefSeq" id="XP_019851321.1">
    <property type="nucleotide sequence ID" value="XM_019995762.1"/>
</dbReference>